<dbReference type="OrthoDB" id="9806945at2"/>
<proteinExistence type="predicted"/>
<dbReference type="SUPFAM" id="SSF54593">
    <property type="entry name" value="Glyoxalase/Bleomycin resistance protein/Dihydroxybiphenyl dioxygenase"/>
    <property type="match status" value="1"/>
</dbReference>
<dbReference type="Gene3D" id="3.30.720.120">
    <property type="match status" value="1"/>
</dbReference>
<evidence type="ECO:0000313" key="1">
    <source>
        <dbReference type="EMBL" id="VDN61773.1"/>
    </source>
</evidence>
<dbReference type="Gene3D" id="3.30.720.110">
    <property type="match status" value="1"/>
</dbReference>
<dbReference type="InterPro" id="IPR037523">
    <property type="entry name" value="VOC_core"/>
</dbReference>
<dbReference type="PROSITE" id="PS51819">
    <property type="entry name" value="VOC"/>
    <property type="match status" value="1"/>
</dbReference>
<dbReference type="InterPro" id="IPR004360">
    <property type="entry name" value="Glyas_Fos-R_dOase_dom"/>
</dbReference>
<dbReference type="Pfam" id="PF00903">
    <property type="entry name" value="Glyoxalase"/>
    <property type="match status" value="1"/>
</dbReference>
<dbReference type="InterPro" id="IPR026275">
    <property type="entry name" value="Glyoxalase/dOase/EhpR"/>
</dbReference>
<dbReference type="AlphaFoldDB" id="A0A653AZG6"/>
<organism evidence="1">
    <name type="scientific">Ectopseudomonas oleovorans</name>
    <name type="common">Pseudomonas oleovorans</name>
    <dbReference type="NCBI Taxonomy" id="301"/>
    <lineage>
        <taxon>Bacteria</taxon>
        <taxon>Pseudomonadati</taxon>
        <taxon>Pseudomonadota</taxon>
        <taxon>Gammaproteobacteria</taxon>
        <taxon>Pseudomonadales</taxon>
        <taxon>Pseudomonadaceae</taxon>
        <taxon>Ectopseudomonas</taxon>
    </lineage>
</organism>
<protein>
    <submittedName>
        <fullName evidence="1">Glyoxalase</fullName>
    </submittedName>
</protein>
<dbReference type="InterPro" id="IPR029068">
    <property type="entry name" value="Glyas_Bleomycin-R_OHBP_Dase"/>
</dbReference>
<dbReference type="EMBL" id="LR130779">
    <property type="protein sequence ID" value="VDN61773.1"/>
    <property type="molecule type" value="Genomic_DNA"/>
</dbReference>
<dbReference type="RefSeq" id="WP_037057337.1">
    <property type="nucleotide sequence ID" value="NZ_CP068551.1"/>
</dbReference>
<reference evidence="1" key="1">
    <citation type="submission" date="2018-11" db="EMBL/GenBank/DDBJ databases">
        <authorList>
            <consortium name="Genoscope - CEA"/>
            <person name="William W."/>
        </authorList>
    </citation>
    <scope>NUCLEOTIDE SEQUENCE [LARGE SCALE GENOMIC DNA]</scope>
    <source>
        <strain evidence="1">T9AD</strain>
    </source>
</reference>
<gene>
    <name evidence="1" type="ORF">POT9AD_0782</name>
</gene>
<accession>A0A653AZG6</accession>
<name>A0A653AZG6_ECTOL</name>
<sequence>MNRPNLLVLYVADPLRSSAFYRQLLQQAPSSEFPSYVSFALNDQLHLGLWSEQADNFQSSGSGHRSEFGYLVEREADVEMLYARWRALGVEIEQPLARAVFGPTFVALDPDGHRLRVCMRDAS</sequence>
<dbReference type="PIRSF" id="PIRSF039020">
    <property type="entry name" value="EhpR"/>
    <property type="match status" value="1"/>
</dbReference>